<dbReference type="PANTHER" id="PTHR47396">
    <property type="entry name" value="TYPE I RESTRICTION ENZYME ECOKI R PROTEIN"/>
    <property type="match status" value="1"/>
</dbReference>
<feature type="domain" description="Helicase ATP-binding" evidence="1">
    <location>
        <begin position="47"/>
        <end position="219"/>
    </location>
</feature>
<dbReference type="InterPro" id="IPR001650">
    <property type="entry name" value="Helicase_C-like"/>
</dbReference>
<dbReference type="Pfam" id="PF00271">
    <property type="entry name" value="Helicase_C"/>
    <property type="match status" value="1"/>
</dbReference>
<comment type="caution">
    <text evidence="3">The sequence shown here is derived from an EMBL/GenBank/DDBJ whole genome shotgun (WGS) entry which is preliminary data.</text>
</comment>
<evidence type="ECO:0000259" key="1">
    <source>
        <dbReference type="PROSITE" id="PS51192"/>
    </source>
</evidence>
<keyword evidence="4" id="KW-1185">Reference proteome</keyword>
<gene>
    <name evidence="3" type="ORF">KYK27_07855</name>
</gene>
<protein>
    <submittedName>
        <fullName evidence="3">DEAD/DEAH box helicase family protein</fullName>
    </submittedName>
</protein>
<dbReference type="Proteomes" id="UP000774935">
    <property type="component" value="Unassembled WGS sequence"/>
</dbReference>
<dbReference type="EMBL" id="JAHWXQ010000002">
    <property type="protein sequence ID" value="MBW3364952.1"/>
    <property type="molecule type" value="Genomic_DNA"/>
</dbReference>
<sequence>MALTTEEIIATWNGALQIKGEEYDKNGNVVSAGLRTPQIGAYYSALAHWTISKRHAIIVMPTGTGKTDTMVTLMVGNLMDKLLIIVPSKALREQIGERISKFGVLSELGCISESATPPRIGYLKKGLKTLSDIEEFFTKFNVIIATASIFRNFPNGHLIKVASLCSHLFLDEAHHSQAPKTWMKIQKAFQNKPALLFTATPYRNDELKLDGVEIYNYPLSKAQREGYFTEIEQHPIYEDNLKLADEAIAKKAVELLEKDHKTFPKHLLMARANSIARAEEIFTIYHKFYPQYNPVLVHSNLPEKKRKELQLQFENGESKIAVCVDMFGEGYDLPEIKIGAFHDMRRNITTALQLIGRFTRTKKGLGKAKFVFNAAEEQAAKEIQKLLGEDANWNILIPNLTEGKSRKEQELSTFVKSFNLPTKLPVQNLRPALSLVVYKSAQDFWTPEKFREHFNSKNLFHINDLSNKKNTLIIVTAEKIQLDWMKSQEYFNIEHHLYVVHWLKKEKLLLIHSSKTNGNYYKGLAKALIGNDCRLVNGENVYRALQGIERLKFHGVGLQEPHGTSVSYVQRAGKNVVLGTSASDLLNRSKRLLQGSGYKNGDQTNFGVSSKGRIWSLQRENIVDLISWGNEIALKITDSSIDTSSFINHVAFPQLIEKRPQVRPFFIEWNSSLYSTTYLKFSISTLSDKFYYIPNLDLQLHNPSSNGNLSFKIATNDFVSHYELRINKGQQFEIEHVGGPSLYFHDPSRKSLTEWLTENPPTIYFIDGSYLFDGNSYVKLGQKLRQFDFDKIRTIDWKTNGVNIRRESKGFENPEKTSIQFFLIENLKQKDSNYDLIFNDDDKEETADIVTAKINDQTNQIFIELYHCKYSSEDNEGCRVGDLYEVLGQAQKNIRWLDDSYSFFQRLISRENSLINKNSKLTRIEKGDLALLRSLSNKARRDYQILIKVFAVQPGMSKSKFLKRSEDSNEVERLFAVTEDYIKATKQGDFFVICSS</sequence>
<proteinExistence type="predicted"/>
<organism evidence="3 4">
    <name type="scientific">Pontibacter populi</name>
    <dbReference type="NCBI Taxonomy" id="890055"/>
    <lineage>
        <taxon>Bacteria</taxon>
        <taxon>Pseudomonadati</taxon>
        <taxon>Bacteroidota</taxon>
        <taxon>Cytophagia</taxon>
        <taxon>Cytophagales</taxon>
        <taxon>Hymenobacteraceae</taxon>
        <taxon>Pontibacter</taxon>
    </lineage>
</organism>
<dbReference type="GO" id="GO:0004386">
    <property type="term" value="F:helicase activity"/>
    <property type="evidence" value="ECO:0007669"/>
    <property type="project" value="UniProtKB-KW"/>
</dbReference>
<keyword evidence="3" id="KW-0547">Nucleotide-binding</keyword>
<evidence type="ECO:0000313" key="4">
    <source>
        <dbReference type="Proteomes" id="UP000774935"/>
    </source>
</evidence>
<dbReference type="Pfam" id="PF04851">
    <property type="entry name" value="ResIII"/>
    <property type="match status" value="1"/>
</dbReference>
<dbReference type="InterPro" id="IPR014001">
    <property type="entry name" value="Helicase_ATP-bd"/>
</dbReference>
<keyword evidence="3" id="KW-0378">Hydrolase</keyword>
<name>A0ABS6XAL7_9BACT</name>
<dbReference type="PROSITE" id="PS51194">
    <property type="entry name" value="HELICASE_CTER"/>
    <property type="match status" value="1"/>
</dbReference>
<dbReference type="SMART" id="SM00490">
    <property type="entry name" value="HELICc"/>
    <property type="match status" value="1"/>
</dbReference>
<evidence type="ECO:0000259" key="2">
    <source>
        <dbReference type="PROSITE" id="PS51194"/>
    </source>
</evidence>
<keyword evidence="3" id="KW-0347">Helicase</keyword>
<evidence type="ECO:0000313" key="3">
    <source>
        <dbReference type="EMBL" id="MBW3364952.1"/>
    </source>
</evidence>
<dbReference type="RefSeq" id="WP_199109485.1">
    <property type="nucleotide sequence ID" value="NZ_JAHWXQ010000002.1"/>
</dbReference>
<feature type="domain" description="Helicase C-terminal" evidence="2">
    <location>
        <begin position="247"/>
        <end position="412"/>
    </location>
</feature>
<accession>A0ABS6XAL7</accession>
<dbReference type="InterPro" id="IPR050742">
    <property type="entry name" value="Helicase_Restrict-Modif_Enz"/>
</dbReference>
<dbReference type="SMART" id="SM00487">
    <property type="entry name" value="DEXDc"/>
    <property type="match status" value="1"/>
</dbReference>
<dbReference type="InterPro" id="IPR027417">
    <property type="entry name" value="P-loop_NTPase"/>
</dbReference>
<dbReference type="PROSITE" id="PS51192">
    <property type="entry name" value="HELICASE_ATP_BIND_1"/>
    <property type="match status" value="1"/>
</dbReference>
<dbReference type="Gene3D" id="3.40.50.300">
    <property type="entry name" value="P-loop containing nucleotide triphosphate hydrolases"/>
    <property type="match status" value="2"/>
</dbReference>
<dbReference type="PANTHER" id="PTHR47396:SF1">
    <property type="entry name" value="ATP-DEPENDENT HELICASE IRC3-RELATED"/>
    <property type="match status" value="1"/>
</dbReference>
<dbReference type="CDD" id="cd17926">
    <property type="entry name" value="DEXHc_RE"/>
    <property type="match status" value="1"/>
</dbReference>
<dbReference type="SUPFAM" id="SSF52540">
    <property type="entry name" value="P-loop containing nucleoside triphosphate hydrolases"/>
    <property type="match status" value="1"/>
</dbReference>
<reference evidence="3 4" key="1">
    <citation type="submission" date="2021-07" db="EMBL/GenBank/DDBJ databases">
        <authorList>
            <person name="Kim M.K."/>
        </authorList>
    </citation>
    <scope>NUCLEOTIDE SEQUENCE [LARGE SCALE GENOMIC DNA]</scope>
    <source>
        <strain evidence="3 4">HLY7-15</strain>
    </source>
</reference>
<keyword evidence="3" id="KW-0067">ATP-binding</keyword>
<dbReference type="InterPro" id="IPR006935">
    <property type="entry name" value="Helicase/UvrB_N"/>
</dbReference>